<name>A0AAE0YQ81_9GAST</name>
<keyword evidence="3" id="KW-1185">Reference proteome</keyword>
<sequence>MNHLDGRIASGQKGAVGRFRNKKQDVSIGTTESNSREVSCLKNPKHENFIPVFSLKPDHLPYPYRDDPRWTSMIQARAADTVKLKVNYTSPARPDPFKCRHGSQVVRQGTGTAFWTRLLSSKVKCPFPDCTIGGSRDHDVYGPFRIVTVAHLVYDEAEASSTTVEFFDDDPDDRSSVCFAQVTGLIREPVESDRSILTCVTHDPAIPERLEKAWLRRNELLQQLEAPDGPSMCVLISHPHGMSKRISIGRSLDVEELGPVKKTQDCQMWLKDCRLIYTTPSCMGSGGGSVTLWHRGRRAFAPHCRTLGEDRNQSALGWVSVPKDTDNGPK</sequence>
<protein>
    <submittedName>
        <fullName evidence="2">Uncharacterized protein</fullName>
    </submittedName>
</protein>
<gene>
    <name evidence="2" type="ORF">RRG08_024395</name>
</gene>
<dbReference type="EMBL" id="JAWDGP010005718">
    <property type="protein sequence ID" value="KAK3753117.1"/>
    <property type="molecule type" value="Genomic_DNA"/>
</dbReference>
<reference evidence="2" key="1">
    <citation type="journal article" date="2023" name="G3 (Bethesda)">
        <title>A reference genome for the long-term kleptoplast-retaining sea slug Elysia crispata morphotype clarki.</title>
        <authorList>
            <person name="Eastman K.E."/>
            <person name="Pendleton A.L."/>
            <person name="Shaikh M.A."/>
            <person name="Suttiyut T."/>
            <person name="Ogas R."/>
            <person name="Tomko P."/>
            <person name="Gavelis G."/>
            <person name="Widhalm J.R."/>
            <person name="Wisecaver J.H."/>
        </authorList>
    </citation>
    <scope>NUCLEOTIDE SEQUENCE</scope>
    <source>
        <strain evidence="2">ECLA1</strain>
    </source>
</reference>
<evidence type="ECO:0000313" key="2">
    <source>
        <dbReference type="EMBL" id="KAK3753117.1"/>
    </source>
</evidence>
<dbReference type="AlphaFoldDB" id="A0AAE0YQ81"/>
<feature type="region of interest" description="Disordered" evidence="1">
    <location>
        <begin position="1"/>
        <end position="35"/>
    </location>
</feature>
<evidence type="ECO:0000313" key="3">
    <source>
        <dbReference type="Proteomes" id="UP001283361"/>
    </source>
</evidence>
<comment type="caution">
    <text evidence="2">The sequence shown here is derived from an EMBL/GenBank/DDBJ whole genome shotgun (WGS) entry which is preliminary data.</text>
</comment>
<organism evidence="2 3">
    <name type="scientific">Elysia crispata</name>
    <name type="common">lettuce slug</name>
    <dbReference type="NCBI Taxonomy" id="231223"/>
    <lineage>
        <taxon>Eukaryota</taxon>
        <taxon>Metazoa</taxon>
        <taxon>Spiralia</taxon>
        <taxon>Lophotrochozoa</taxon>
        <taxon>Mollusca</taxon>
        <taxon>Gastropoda</taxon>
        <taxon>Heterobranchia</taxon>
        <taxon>Euthyneura</taxon>
        <taxon>Panpulmonata</taxon>
        <taxon>Sacoglossa</taxon>
        <taxon>Placobranchoidea</taxon>
        <taxon>Plakobranchidae</taxon>
        <taxon>Elysia</taxon>
    </lineage>
</organism>
<accession>A0AAE0YQ81</accession>
<proteinExistence type="predicted"/>
<dbReference type="Proteomes" id="UP001283361">
    <property type="component" value="Unassembled WGS sequence"/>
</dbReference>
<evidence type="ECO:0000256" key="1">
    <source>
        <dbReference type="SAM" id="MobiDB-lite"/>
    </source>
</evidence>